<accession>M2YPH7</accession>
<evidence type="ECO:0000256" key="1">
    <source>
        <dbReference type="SAM" id="MobiDB-lite"/>
    </source>
</evidence>
<protein>
    <submittedName>
        <fullName evidence="2">Uncharacterized protein</fullName>
    </submittedName>
</protein>
<gene>
    <name evidence="2" type="ORF">DOTSEDRAFT_35769</name>
</gene>
<dbReference type="EMBL" id="KB446540">
    <property type="protein sequence ID" value="EME43521.1"/>
    <property type="molecule type" value="Genomic_DNA"/>
</dbReference>
<evidence type="ECO:0000313" key="2">
    <source>
        <dbReference type="EMBL" id="EME43521.1"/>
    </source>
</evidence>
<feature type="region of interest" description="Disordered" evidence="1">
    <location>
        <begin position="95"/>
        <end position="139"/>
    </location>
</feature>
<reference evidence="3" key="1">
    <citation type="journal article" date="2012" name="PLoS Genet.">
        <title>The genomes of the fungal plant pathogens Cladosporium fulvum and Dothistroma septosporum reveal adaptation to different hosts and lifestyles but also signatures of common ancestry.</title>
        <authorList>
            <person name="de Wit P.J.G.M."/>
            <person name="van der Burgt A."/>
            <person name="Oekmen B."/>
            <person name="Stergiopoulos I."/>
            <person name="Abd-Elsalam K.A."/>
            <person name="Aerts A.L."/>
            <person name="Bahkali A.H."/>
            <person name="Beenen H.G."/>
            <person name="Chettri P."/>
            <person name="Cox M.P."/>
            <person name="Datema E."/>
            <person name="de Vries R.P."/>
            <person name="Dhillon B."/>
            <person name="Ganley A.R."/>
            <person name="Griffiths S.A."/>
            <person name="Guo Y."/>
            <person name="Hamelin R.C."/>
            <person name="Henrissat B."/>
            <person name="Kabir M.S."/>
            <person name="Jashni M.K."/>
            <person name="Kema G."/>
            <person name="Klaubauf S."/>
            <person name="Lapidus A."/>
            <person name="Levasseur A."/>
            <person name="Lindquist E."/>
            <person name="Mehrabi R."/>
            <person name="Ohm R.A."/>
            <person name="Owen T.J."/>
            <person name="Salamov A."/>
            <person name="Schwelm A."/>
            <person name="Schijlen E."/>
            <person name="Sun H."/>
            <person name="van den Burg H.A."/>
            <person name="van Ham R.C.H.J."/>
            <person name="Zhang S."/>
            <person name="Goodwin S.B."/>
            <person name="Grigoriev I.V."/>
            <person name="Collemare J."/>
            <person name="Bradshaw R.E."/>
        </authorList>
    </citation>
    <scope>NUCLEOTIDE SEQUENCE [LARGE SCALE GENOMIC DNA]</scope>
    <source>
        <strain evidence="3">NZE10 / CBS 128990</strain>
    </source>
</reference>
<dbReference type="HOGENOM" id="CLU_877243_0_0_1"/>
<keyword evidence="3" id="KW-1185">Reference proteome</keyword>
<dbReference type="Proteomes" id="UP000016933">
    <property type="component" value="Unassembled WGS sequence"/>
</dbReference>
<organism evidence="2 3">
    <name type="scientific">Dothistroma septosporum (strain NZE10 / CBS 128990)</name>
    <name type="common">Red band needle blight fungus</name>
    <name type="synonym">Mycosphaerella pini</name>
    <dbReference type="NCBI Taxonomy" id="675120"/>
    <lineage>
        <taxon>Eukaryota</taxon>
        <taxon>Fungi</taxon>
        <taxon>Dikarya</taxon>
        <taxon>Ascomycota</taxon>
        <taxon>Pezizomycotina</taxon>
        <taxon>Dothideomycetes</taxon>
        <taxon>Dothideomycetidae</taxon>
        <taxon>Mycosphaerellales</taxon>
        <taxon>Mycosphaerellaceae</taxon>
        <taxon>Dothistroma</taxon>
    </lineage>
</organism>
<feature type="compositionally biased region" description="Polar residues" evidence="1">
    <location>
        <begin position="34"/>
        <end position="55"/>
    </location>
</feature>
<dbReference type="OrthoDB" id="10670408at2759"/>
<evidence type="ECO:0000313" key="3">
    <source>
        <dbReference type="Proteomes" id="UP000016933"/>
    </source>
</evidence>
<feature type="compositionally biased region" description="Low complexity" evidence="1">
    <location>
        <begin position="95"/>
        <end position="109"/>
    </location>
</feature>
<name>M2YPH7_DOTSN</name>
<feature type="compositionally biased region" description="Low complexity" evidence="1">
    <location>
        <begin position="127"/>
        <end position="139"/>
    </location>
</feature>
<reference evidence="2 3" key="2">
    <citation type="journal article" date="2012" name="PLoS Pathog.">
        <title>Diverse lifestyles and strategies of plant pathogenesis encoded in the genomes of eighteen Dothideomycetes fungi.</title>
        <authorList>
            <person name="Ohm R.A."/>
            <person name="Feau N."/>
            <person name="Henrissat B."/>
            <person name="Schoch C.L."/>
            <person name="Horwitz B.A."/>
            <person name="Barry K.W."/>
            <person name="Condon B.J."/>
            <person name="Copeland A.C."/>
            <person name="Dhillon B."/>
            <person name="Glaser F."/>
            <person name="Hesse C.N."/>
            <person name="Kosti I."/>
            <person name="LaButti K."/>
            <person name="Lindquist E.A."/>
            <person name="Lucas S."/>
            <person name="Salamov A.A."/>
            <person name="Bradshaw R.E."/>
            <person name="Ciuffetti L."/>
            <person name="Hamelin R.C."/>
            <person name="Kema G.H.J."/>
            <person name="Lawrence C."/>
            <person name="Scott J.A."/>
            <person name="Spatafora J.W."/>
            <person name="Turgeon B.G."/>
            <person name="de Wit P.J.G.M."/>
            <person name="Zhong S."/>
            <person name="Goodwin S.B."/>
            <person name="Grigoriev I.V."/>
        </authorList>
    </citation>
    <scope>NUCLEOTIDE SEQUENCE [LARGE SCALE GENOMIC DNA]</scope>
    <source>
        <strain evidence="3">NZE10 / CBS 128990</strain>
    </source>
</reference>
<dbReference type="AlphaFoldDB" id="M2YPH7"/>
<feature type="region of interest" description="Disordered" evidence="1">
    <location>
        <begin position="1"/>
        <end position="61"/>
    </location>
</feature>
<sequence>MHYGQGHQLHDPPKVARQPANIPQLRDQPPQILASRQRQPANNAASWTPRSSTPERNAAQVGGTWFGAATGWRRGPSLGTGTAAALSADLAANPARAPAPVSARPAPSREQAGDSAPRPAHNQPSRAALPAAPAANAGAEANRTPFATYKDRNVPQQQIGQINAAVTINAIGQNRLQGQNGPFIMAPDIFGANMDNPQMPPQGLNFPINLPGSRSCAWLDDDAEAKELYQKAARFRKHKRDQYDLGQNWVKNCQGFFHEKAAKEWTAPAKEMMRKAPASMRKWERYWNATGKTRTDLYHSGANVCGLLKISPVAYRL</sequence>
<proteinExistence type="predicted"/>